<evidence type="ECO:0000259" key="2">
    <source>
        <dbReference type="Pfam" id="PF05378"/>
    </source>
</evidence>
<feature type="domain" description="Hydantoinase A/oxoprolinase" evidence="1">
    <location>
        <begin position="204"/>
        <end position="497"/>
    </location>
</feature>
<dbReference type="PANTHER" id="PTHR11365">
    <property type="entry name" value="5-OXOPROLINASE RELATED"/>
    <property type="match status" value="1"/>
</dbReference>
<protein>
    <recommendedName>
        <fullName evidence="4">Methylhydantoinase</fullName>
    </recommendedName>
</protein>
<dbReference type="InterPro" id="IPR002821">
    <property type="entry name" value="Hydantoinase_A"/>
</dbReference>
<dbReference type="InterPro" id="IPR045079">
    <property type="entry name" value="Oxoprolinase-like"/>
</dbReference>
<dbReference type="SUPFAM" id="SSF53067">
    <property type="entry name" value="Actin-like ATPase domain"/>
    <property type="match status" value="1"/>
</dbReference>
<gene>
    <name evidence="3" type="ORF">METZ01_LOCUS181439</name>
</gene>
<dbReference type="GO" id="GO:0005829">
    <property type="term" value="C:cytosol"/>
    <property type="evidence" value="ECO:0007669"/>
    <property type="project" value="TreeGrafter"/>
</dbReference>
<dbReference type="AlphaFoldDB" id="A0A382CR58"/>
<dbReference type="PANTHER" id="PTHR11365:SF23">
    <property type="entry name" value="HYPOTHETICAL 5-OXOPROLINASE (EUROFUNG)-RELATED"/>
    <property type="match status" value="1"/>
</dbReference>
<accession>A0A382CR58</accession>
<evidence type="ECO:0000259" key="1">
    <source>
        <dbReference type="Pfam" id="PF01968"/>
    </source>
</evidence>
<dbReference type="InterPro" id="IPR008040">
    <property type="entry name" value="Hydant_A_N"/>
</dbReference>
<evidence type="ECO:0000313" key="3">
    <source>
        <dbReference type="EMBL" id="SVB28585.1"/>
    </source>
</evidence>
<dbReference type="Pfam" id="PF05378">
    <property type="entry name" value="Hydant_A_N"/>
    <property type="match status" value="1"/>
</dbReference>
<name>A0A382CR58_9ZZZZ</name>
<evidence type="ECO:0008006" key="4">
    <source>
        <dbReference type="Google" id="ProtNLM"/>
    </source>
</evidence>
<feature type="non-terminal residue" evidence="3">
    <location>
        <position position="606"/>
    </location>
</feature>
<dbReference type="GO" id="GO:0017168">
    <property type="term" value="F:5-oxoprolinase (ATP-hydrolyzing) activity"/>
    <property type="evidence" value="ECO:0007669"/>
    <property type="project" value="TreeGrafter"/>
</dbReference>
<reference evidence="3" key="1">
    <citation type="submission" date="2018-05" db="EMBL/GenBank/DDBJ databases">
        <authorList>
            <person name="Lanie J.A."/>
            <person name="Ng W.-L."/>
            <person name="Kazmierczak K.M."/>
            <person name="Andrzejewski T.M."/>
            <person name="Davidsen T.M."/>
            <person name="Wayne K.J."/>
            <person name="Tettelin H."/>
            <person name="Glass J.I."/>
            <person name="Rusch D."/>
            <person name="Podicherti R."/>
            <person name="Tsui H.-C.T."/>
            <person name="Winkler M.E."/>
        </authorList>
    </citation>
    <scope>NUCLEOTIDE SEQUENCE</scope>
</reference>
<organism evidence="3">
    <name type="scientific">marine metagenome</name>
    <dbReference type="NCBI Taxonomy" id="408172"/>
    <lineage>
        <taxon>unclassified sequences</taxon>
        <taxon>metagenomes</taxon>
        <taxon>ecological metagenomes</taxon>
    </lineage>
</organism>
<feature type="domain" description="Hydantoinase/oxoprolinase N-terminal" evidence="2">
    <location>
        <begin position="4"/>
        <end position="182"/>
    </location>
</feature>
<sequence length="606" mass="66403">MTYRVGIDIGGTFTDFVLLNDDHGDICVHKRLTTPEDPAIAVLAGLDQLLQEAQVSVSSIQSIIHGSTLVTNAVIERKGATVGMLVTNGFIDVLDIALEQRYDLYQLDIRYPTPLVSRDQRREINERIRYDGSIEIELDVDEVRRMVDELLSRHPIEAFAVCLLQSFINPDHENKIRGLIETHYPGVFVSTSASVLPYAREYERWTSTVINAFTQPLVDRYLSNIEQGLKRRGLQGSLYIMTSSGGTVTPATARRFPVRMLESGPAAGVLMSAHHGRKLSMLDVLSFDMGGTTAKGAIVRSGEPRRVYEIEIARIHESRKGSGLPVRVPVIDMIEIGAGGGSIAEVDDRNLIRVGPRSAGASPGPACYGLGGSHPTLTDANLVLGYYDPAFFLGGEMQLDTPAAEAAIRDNIAAPLGLDLARAAWGIHEIINEDVARAFRVHASEIGFDYRQSTMIAFGGSGPGHALRIARKMRIPRVILPTASGVMSALGMLVSPLSFQIAQSQNVLLDDIDQPAFCKTFSLLEGEASQFLVEAGVRFSDIRVIRRLDLRYFGQGHEIEVTLPTGEDIASVFPSLPKLFASQYAEIFSLSYLNEPLEIVNWKVEV</sequence>
<dbReference type="InterPro" id="IPR043129">
    <property type="entry name" value="ATPase_NBD"/>
</dbReference>
<dbReference type="Pfam" id="PF01968">
    <property type="entry name" value="Hydantoinase_A"/>
    <property type="match status" value="1"/>
</dbReference>
<dbReference type="GO" id="GO:0006749">
    <property type="term" value="P:glutathione metabolic process"/>
    <property type="evidence" value="ECO:0007669"/>
    <property type="project" value="TreeGrafter"/>
</dbReference>
<dbReference type="Gene3D" id="3.30.420.40">
    <property type="match status" value="1"/>
</dbReference>
<dbReference type="EMBL" id="UINC01035723">
    <property type="protein sequence ID" value="SVB28585.1"/>
    <property type="molecule type" value="Genomic_DNA"/>
</dbReference>
<proteinExistence type="predicted"/>